<sequence length="102" mass="11502">MCKQYNENPFPLEKLNIYHTSPDSRNNTKQRILESGLEVEMANAEKTSLEISSKGIDKGIGLEQLCEFLAIPLSKTIVVGDADNDKGAMKKSWIIYCYDKCQ</sequence>
<reference evidence="1" key="1">
    <citation type="journal article" date="2019" name="Pathogens">
        <title>In silico Identification of Novel Toxin Homologs and Associated Mobile Genetic Elements in Clostridium perfringens.</title>
        <authorList>
            <person name="Lacey J.A."/>
            <person name="Johanesen P.A."/>
            <person name="Lyras D."/>
            <person name="Moore R.J."/>
        </authorList>
    </citation>
    <scope>NUCLEOTIDE SEQUENCE</scope>
    <source>
        <strain evidence="1">T84</strain>
    </source>
</reference>
<evidence type="ECO:0000313" key="1">
    <source>
        <dbReference type="EMBL" id="QDB01314.1"/>
    </source>
</evidence>
<name>A0A4Y5T500_CLOPF</name>
<dbReference type="InterPro" id="IPR036412">
    <property type="entry name" value="HAD-like_sf"/>
</dbReference>
<proteinExistence type="predicted"/>
<accession>A0A4Y5T500</accession>
<protein>
    <submittedName>
        <fullName evidence="1">Uncharacterized protein</fullName>
    </submittedName>
</protein>
<dbReference type="EMBL" id="MK285064">
    <property type="protein sequence ID" value="QDB01314.1"/>
    <property type="molecule type" value="Genomic_DNA"/>
</dbReference>
<dbReference type="SUPFAM" id="SSF56784">
    <property type="entry name" value="HAD-like"/>
    <property type="match status" value="1"/>
</dbReference>
<dbReference type="AlphaFoldDB" id="A0A4Y5T500"/>
<dbReference type="InterPro" id="IPR023214">
    <property type="entry name" value="HAD_sf"/>
</dbReference>
<dbReference type="Gene3D" id="3.40.50.1000">
    <property type="entry name" value="HAD superfamily/HAD-like"/>
    <property type="match status" value="1"/>
</dbReference>
<organism evidence="1">
    <name type="scientific">Clostridium perfringens</name>
    <dbReference type="NCBI Taxonomy" id="1502"/>
    <lineage>
        <taxon>Bacteria</taxon>
        <taxon>Bacillati</taxon>
        <taxon>Bacillota</taxon>
        <taxon>Clostridia</taxon>
        <taxon>Eubacteriales</taxon>
        <taxon>Clostridiaceae</taxon>
        <taxon>Clostridium</taxon>
    </lineage>
</organism>
<dbReference type="Pfam" id="PF08282">
    <property type="entry name" value="Hydrolase_3"/>
    <property type="match status" value="1"/>
</dbReference>